<keyword evidence="1" id="KW-0175">Coiled coil</keyword>
<keyword evidence="4" id="KW-1185">Reference proteome</keyword>
<dbReference type="WBParaSite" id="SPAL_0000627200.1">
    <property type="protein sequence ID" value="SPAL_0000627200.1"/>
    <property type="gene ID" value="SPAL_0000627200"/>
</dbReference>
<dbReference type="AlphaFoldDB" id="A0A0N5BK06"/>
<dbReference type="SUPFAM" id="SSF56672">
    <property type="entry name" value="DNA/RNA polymerases"/>
    <property type="match status" value="1"/>
</dbReference>
<dbReference type="PANTHER" id="PTHR33050">
    <property type="entry name" value="REVERSE TRANSCRIPTASE DOMAIN-CONTAINING PROTEIN"/>
    <property type="match status" value="1"/>
</dbReference>
<dbReference type="PROSITE" id="PS50878">
    <property type="entry name" value="RT_POL"/>
    <property type="match status" value="1"/>
</dbReference>
<evidence type="ECO:0000313" key="5">
    <source>
        <dbReference type="WBParaSite" id="SPAL_0000627200.1"/>
    </source>
</evidence>
<evidence type="ECO:0000256" key="1">
    <source>
        <dbReference type="SAM" id="Coils"/>
    </source>
</evidence>
<dbReference type="PANTHER" id="PTHR33050:SF7">
    <property type="entry name" value="RIBONUCLEASE H"/>
    <property type="match status" value="1"/>
</dbReference>
<dbReference type="STRING" id="174720.A0A0N5BK06"/>
<dbReference type="Gene3D" id="3.10.10.10">
    <property type="entry name" value="HIV Type 1 Reverse Transcriptase, subunit A, domain 1"/>
    <property type="match status" value="1"/>
</dbReference>
<reference evidence="5" key="1">
    <citation type="submission" date="2017-02" db="UniProtKB">
        <authorList>
            <consortium name="WormBaseParasite"/>
        </authorList>
    </citation>
    <scope>IDENTIFICATION</scope>
</reference>
<feature type="region of interest" description="Disordered" evidence="2">
    <location>
        <begin position="1"/>
        <end position="22"/>
    </location>
</feature>
<feature type="coiled-coil region" evidence="1">
    <location>
        <begin position="473"/>
        <end position="500"/>
    </location>
</feature>
<evidence type="ECO:0000313" key="4">
    <source>
        <dbReference type="Proteomes" id="UP000046392"/>
    </source>
</evidence>
<name>A0A0N5BK06_STREA</name>
<feature type="domain" description="Reverse transcriptase" evidence="3">
    <location>
        <begin position="98"/>
        <end position="291"/>
    </location>
</feature>
<accession>A0A0N5BK06</accession>
<dbReference type="InterPro" id="IPR036397">
    <property type="entry name" value="RNaseH_sf"/>
</dbReference>
<proteinExistence type="predicted"/>
<dbReference type="CDD" id="cd09275">
    <property type="entry name" value="RNase_HI_RT_DIRS1"/>
    <property type="match status" value="1"/>
</dbReference>
<dbReference type="Gene3D" id="3.30.70.270">
    <property type="match status" value="1"/>
</dbReference>
<protein>
    <submittedName>
        <fullName evidence="5">Reverse transcriptase domain-containing protein</fullName>
    </submittedName>
</protein>
<dbReference type="Pfam" id="PF00078">
    <property type="entry name" value="RVT_1"/>
    <property type="match status" value="1"/>
</dbReference>
<dbReference type="GO" id="GO:0003676">
    <property type="term" value="F:nucleic acid binding"/>
    <property type="evidence" value="ECO:0007669"/>
    <property type="project" value="InterPro"/>
</dbReference>
<dbReference type="Gene3D" id="3.30.420.10">
    <property type="entry name" value="Ribonuclease H-like superfamily/Ribonuclease H"/>
    <property type="match status" value="1"/>
</dbReference>
<dbReference type="InterPro" id="IPR043128">
    <property type="entry name" value="Rev_trsase/Diguanyl_cyclase"/>
</dbReference>
<evidence type="ECO:0000256" key="2">
    <source>
        <dbReference type="SAM" id="MobiDB-lite"/>
    </source>
</evidence>
<dbReference type="InterPro" id="IPR052055">
    <property type="entry name" value="Hepadnavirus_pol/RT"/>
</dbReference>
<dbReference type="Proteomes" id="UP000046392">
    <property type="component" value="Unplaced"/>
</dbReference>
<dbReference type="GO" id="GO:0006259">
    <property type="term" value="P:DNA metabolic process"/>
    <property type="evidence" value="ECO:0007669"/>
    <property type="project" value="UniProtKB-ARBA"/>
</dbReference>
<sequence length="642" mass="74779">MKTTRTPEELSSPDERDAQTCEVRHPSVKDCYETWSTITSDKYVLNIVKNGIVVKTDDKYKPCKQVSHDSKILQGEVVKTDKYKPCEVQSLIEKDILIEVKSADEIRKINTMPLFVIVQRDKPRVIYDARHLNEFLTVESFKLEDAHFLLDSIPNRQFYAISFDISSTYYSITVNKKSRHLFGVKYNNKTYVYKRMPMGISIAPMIFSRVAGVITEYIRERYDNVMAFNYLDDFLVISTNPAWLNKISIEIKELIKDLGLKINTEKSVLEATRRIKHLEATRRIKHLGLIWNFEELKAYIPDEKLNVAIKKLRVKKRITGRALASILGLLNHIAIVCEHLPVLAYPLYKNLPTDLNSKITLKRKTKKIFKVIKKELRRELKNPKGRQIRQFNRTLNEVEIYTDASNVGLGVFIPRWNIMYNREWSNTEKEKHINTKELLAIKEGVTQIINKGEKNKSIEVRIYTDSSVTSMWLKKLYAKKEEINELLKEIKEILDKFNKHFIIHIPGKLNFQADALSRLKCLQLKEEEEISVINEVDGDSKLKPPLPRKVKEKILNKLRHEGKEVIDCIADEGTKIVNRYVGIKASKNASSNIYQQNIQKITEKFTPFFYPPPKLINKTIKFINETETSAYLWLPIDEENSQ</sequence>
<dbReference type="InterPro" id="IPR000477">
    <property type="entry name" value="RT_dom"/>
</dbReference>
<dbReference type="InterPro" id="IPR043502">
    <property type="entry name" value="DNA/RNA_pol_sf"/>
</dbReference>
<organism evidence="4 5">
    <name type="scientific">Strongyloides papillosus</name>
    <name type="common">Intestinal threadworm</name>
    <dbReference type="NCBI Taxonomy" id="174720"/>
    <lineage>
        <taxon>Eukaryota</taxon>
        <taxon>Metazoa</taxon>
        <taxon>Ecdysozoa</taxon>
        <taxon>Nematoda</taxon>
        <taxon>Chromadorea</taxon>
        <taxon>Rhabditida</taxon>
        <taxon>Tylenchina</taxon>
        <taxon>Panagrolaimomorpha</taxon>
        <taxon>Strongyloidoidea</taxon>
        <taxon>Strongyloididae</taxon>
        <taxon>Strongyloides</taxon>
    </lineage>
</organism>
<evidence type="ECO:0000259" key="3">
    <source>
        <dbReference type="PROSITE" id="PS50878"/>
    </source>
</evidence>